<dbReference type="Gene3D" id="3.30.70.920">
    <property type="match status" value="1"/>
</dbReference>
<evidence type="ECO:0000259" key="4">
    <source>
        <dbReference type="PROSITE" id="PS50956"/>
    </source>
</evidence>
<keyword evidence="6" id="KW-1185">Reference proteome</keyword>
<comment type="caution">
    <text evidence="5">The sequence shown here is derived from an EMBL/GenBank/DDBJ whole genome shotgun (WGS) entry which is preliminary data.</text>
</comment>
<evidence type="ECO:0000313" key="6">
    <source>
        <dbReference type="Proteomes" id="UP001595453"/>
    </source>
</evidence>
<dbReference type="PROSITE" id="PS50956">
    <property type="entry name" value="HTH_ASNC_2"/>
    <property type="match status" value="1"/>
</dbReference>
<dbReference type="InterPro" id="IPR019888">
    <property type="entry name" value="Tscrpt_reg_AsnC-like"/>
</dbReference>
<gene>
    <name evidence="5" type="ORF">ACFOEE_14980</name>
</gene>
<dbReference type="Proteomes" id="UP001595453">
    <property type="component" value="Unassembled WGS sequence"/>
</dbReference>
<dbReference type="RefSeq" id="WP_377125948.1">
    <property type="nucleotide sequence ID" value="NZ_JBHRSD010000028.1"/>
</dbReference>
<sequence>MISEQDERLLGLLRADARMSITDLAKQLNVSRATVQNRITRLQQTGVIKGYRVEFGGHYANALVSAHVSIKVRQKLTTKTNLALKQMRNISALYAISGEYDLIAVVSAQNLEQLSHLLDEIGNLDGVERTTSSVILETKFER</sequence>
<feature type="domain" description="HTH asnC-type" evidence="4">
    <location>
        <begin position="2"/>
        <end position="53"/>
    </location>
</feature>
<dbReference type="Gene3D" id="1.10.10.10">
    <property type="entry name" value="Winged helix-like DNA-binding domain superfamily/Winged helix DNA-binding domain"/>
    <property type="match status" value="1"/>
</dbReference>
<dbReference type="PRINTS" id="PR00033">
    <property type="entry name" value="HTHASNC"/>
</dbReference>
<keyword evidence="2" id="KW-0238">DNA-binding</keyword>
<dbReference type="InterPro" id="IPR000485">
    <property type="entry name" value="AsnC-type_HTH_dom"/>
</dbReference>
<dbReference type="InterPro" id="IPR036388">
    <property type="entry name" value="WH-like_DNA-bd_sf"/>
</dbReference>
<name>A0ABV7CMC2_9GAMM</name>
<proteinExistence type="predicted"/>
<dbReference type="SMART" id="SM00344">
    <property type="entry name" value="HTH_ASNC"/>
    <property type="match status" value="1"/>
</dbReference>
<evidence type="ECO:0000256" key="3">
    <source>
        <dbReference type="ARBA" id="ARBA00023163"/>
    </source>
</evidence>
<dbReference type="Pfam" id="PF13412">
    <property type="entry name" value="HTH_24"/>
    <property type="match status" value="1"/>
</dbReference>
<dbReference type="EMBL" id="JBHRSD010000028">
    <property type="protein sequence ID" value="MFC3033824.1"/>
    <property type="molecule type" value="Genomic_DNA"/>
</dbReference>
<dbReference type="PROSITE" id="PS00519">
    <property type="entry name" value="HTH_ASNC_1"/>
    <property type="match status" value="1"/>
</dbReference>
<protein>
    <submittedName>
        <fullName evidence="5">Lrp/AsnC family transcriptional regulator</fullName>
    </submittedName>
</protein>
<dbReference type="InterPro" id="IPR019885">
    <property type="entry name" value="Tscrpt_reg_HTH_AsnC-type_CS"/>
</dbReference>
<dbReference type="Pfam" id="PF01037">
    <property type="entry name" value="AsnC_trans_reg"/>
    <property type="match status" value="1"/>
</dbReference>
<dbReference type="PANTHER" id="PTHR30154">
    <property type="entry name" value="LEUCINE-RESPONSIVE REGULATORY PROTEIN"/>
    <property type="match status" value="1"/>
</dbReference>
<dbReference type="InterPro" id="IPR036390">
    <property type="entry name" value="WH_DNA-bd_sf"/>
</dbReference>
<evidence type="ECO:0000313" key="5">
    <source>
        <dbReference type="EMBL" id="MFC3033824.1"/>
    </source>
</evidence>
<dbReference type="InterPro" id="IPR019887">
    <property type="entry name" value="Tscrpt_reg_AsnC/Lrp_C"/>
</dbReference>
<dbReference type="SUPFAM" id="SSF54909">
    <property type="entry name" value="Dimeric alpha+beta barrel"/>
    <property type="match status" value="1"/>
</dbReference>
<dbReference type="SUPFAM" id="SSF46785">
    <property type="entry name" value="Winged helix' DNA-binding domain"/>
    <property type="match status" value="1"/>
</dbReference>
<organism evidence="5 6">
    <name type="scientific">Pseudoalteromonas fenneropenaei</name>
    <dbReference type="NCBI Taxonomy" id="1737459"/>
    <lineage>
        <taxon>Bacteria</taxon>
        <taxon>Pseudomonadati</taxon>
        <taxon>Pseudomonadota</taxon>
        <taxon>Gammaproteobacteria</taxon>
        <taxon>Alteromonadales</taxon>
        <taxon>Pseudoalteromonadaceae</taxon>
        <taxon>Pseudoalteromonas</taxon>
    </lineage>
</organism>
<reference evidence="6" key="1">
    <citation type="journal article" date="2019" name="Int. J. Syst. Evol. Microbiol.">
        <title>The Global Catalogue of Microorganisms (GCM) 10K type strain sequencing project: providing services to taxonomists for standard genome sequencing and annotation.</title>
        <authorList>
            <consortium name="The Broad Institute Genomics Platform"/>
            <consortium name="The Broad Institute Genome Sequencing Center for Infectious Disease"/>
            <person name="Wu L."/>
            <person name="Ma J."/>
        </authorList>
    </citation>
    <scope>NUCLEOTIDE SEQUENCE [LARGE SCALE GENOMIC DNA]</scope>
    <source>
        <strain evidence="6">KCTC 42730</strain>
    </source>
</reference>
<keyword evidence="1" id="KW-0805">Transcription regulation</keyword>
<dbReference type="PANTHER" id="PTHR30154:SF53">
    <property type="entry name" value="HTH-TYPE TRANSCRIPTIONAL REGULATOR LRPC"/>
    <property type="match status" value="1"/>
</dbReference>
<accession>A0ABV7CMC2</accession>
<evidence type="ECO:0000256" key="1">
    <source>
        <dbReference type="ARBA" id="ARBA00023015"/>
    </source>
</evidence>
<dbReference type="InterPro" id="IPR011008">
    <property type="entry name" value="Dimeric_a/b-barrel"/>
</dbReference>
<evidence type="ECO:0000256" key="2">
    <source>
        <dbReference type="ARBA" id="ARBA00023125"/>
    </source>
</evidence>
<keyword evidence="3" id="KW-0804">Transcription</keyword>